<reference evidence="1 2" key="2">
    <citation type="journal article" date="2017" name="Front. Plant Sci.">
        <title>Gene Classification and Mining of Molecular Markers Useful in Red Clover (Trifolium pratense) Breeding.</title>
        <authorList>
            <person name="Istvanek J."/>
            <person name="Dluhosova J."/>
            <person name="Dluhos P."/>
            <person name="Patkova L."/>
            <person name="Nedelnik J."/>
            <person name="Repkova J."/>
        </authorList>
    </citation>
    <scope>NUCLEOTIDE SEQUENCE [LARGE SCALE GENOMIC DNA]</scope>
    <source>
        <strain evidence="2">cv. Tatra</strain>
        <tissue evidence="1">Young leaves</tissue>
    </source>
</reference>
<dbReference type="AlphaFoldDB" id="A0A2K3JXT9"/>
<gene>
    <name evidence="1" type="ORF">L195_g051131</name>
</gene>
<feature type="non-terminal residue" evidence="1">
    <location>
        <position position="1"/>
    </location>
</feature>
<name>A0A2K3JXT9_TRIPR</name>
<sequence length="54" mass="5781">ASVADMIVEGSWIIPSCIAELDTDVVECIHAVVTPKIPLQDRLVWTASKDGCLA</sequence>
<accession>A0A2K3JXT9</accession>
<dbReference type="EMBL" id="ASHM01079485">
    <property type="protein sequence ID" value="PNX58869.1"/>
    <property type="molecule type" value="Genomic_DNA"/>
</dbReference>
<comment type="caution">
    <text evidence="1">The sequence shown here is derived from an EMBL/GenBank/DDBJ whole genome shotgun (WGS) entry which is preliminary data.</text>
</comment>
<reference evidence="1 2" key="1">
    <citation type="journal article" date="2014" name="Am. J. Bot.">
        <title>Genome assembly and annotation for red clover (Trifolium pratense; Fabaceae).</title>
        <authorList>
            <person name="Istvanek J."/>
            <person name="Jaros M."/>
            <person name="Krenek A."/>
            <person name="Repkova J."/>
        </authorList>
    </citation>
    <scope>NUCLEOTIDE SEQUENCE [LARGE SCALE GENOMIC DNA]</scope>
    <source>
        <strain evidence="2">cv. Tatra</strain>
        <tissue evidence="1">Young leaves</tissue>
    </source>
</reference>
<dbReference type="Proteomes" id="UP000236291">
    <property type="component" value="Unassembled WGS sequence"/>
</dbReference>
<evidence type="ECO:0000313" key="2">
    <source>
        <dbReference type="Proteomes" id="UP000236291"/>
    </source>
</evidence>
<organism evidence="1 2">
    <name type="scientific">Trifolium pratense</name>
    <name type="common">Red clover</name>
    <dbReference type="NCBI Taxonomy" id="57577"/>
    <lineage>
        <taxon>Eukaryota</taxon>
        <taxon>Viridiplantae</taxon>
        <taxon>Streptophyta</taxon>
        <taxon>Embryophyta</taxon>
        <taxon>Tracheophyta</taxon>
        <taxon>Spermatophyta</taxon>
        <taxon>Magnoliopsida</taxon>
        <taxon>eudicotyledons</taxon>
        <taxon>Gunneridae</taxon>
        <taxon>Pentapetalae</taxon>
        <taxon>rosids</taxon>
        <taxon>fabids</taxon>
        <taxon>Fabales</taxon>
        <taxon>Fabaceae</taxon>
        <taxon>Papilionoideae</taxon>
        <taxon>50 kb inversion clade</taxon>
        <taxon>NPAAA clade</taxon>
        <taxon>Hologalegina</taxon>
        <taxon>IRL clade</taxon>
        <taxon>Trifolieae</taxon>
        <taxon>Trifolium</taxon>
    </lineage>
</organism>
<evidence type="ECO:0000313" key="1">
    <source>
        <dbReference type="EMBL" id="PNX58869.1"/>
    </source>
</evidence>
<proteinExistence type="predicted"/>
<protein>
    <submittedName>
        <fullName evidence="1">Uncharacterized protein</fullName>
    </submittedName>
</protein>